<feature type="domain" description="Response regulatory" evidence="5">
    <location>
        <begin position="2"/>
        <end position="117"/>
    </location>
</feature>
<dbReference type="InterPro" id="IPR039420">
    <property type="entry name" value="WalR-like"/>
</dbReference>
<keyword evidence="1 4" id="KW-0597">Phosphoprotein</keyword>
<dbReference type="KEGG" id="wfu:AXE80_05595"/>
<feature type="modified residue" description="4-aspartylphosphate" evidence="4">
    <location>
        <position position="51"/>
    </location>
</feature>
<evidence type="ECO:0000256" key="4">
    <source>
        <dbReference type="PROSITE-ProRule" id="PRU00169"/>
    </source>
</evidence>
<dbReference type="SUPFAM" id="SSF52172">
    <property type="entry name" value="CheY-like"/>
    <property type="match status" value="1"/>
</dbReference>
<dbReference type="Pfam" id="PF00072">
    <property type="entry name" value="Response_reg"/>
    <property type="match status" value="1"/>
</dbReference>
<dbReference type="GO" id="GO:0005829">
    <property type="term" value="C:cytosol"/>
    <property type="evidence" value="ECO:0007669"/>
    <property type="project" value="TreeGrafter"/>
</dbReference>
<evidence type="ECO:0000313" key="6">
    <source>
        <dbReference type="EMBL" id="ANW95786.1"/>
    </source>
</evidence>
<gene>
    <name evidence="6" type="ORF">AXE80_05595</name>
</gene>
<proteinExistence type="predicted"/>
<dbReference type="Proteomes" id="UP000092967">
    <property type="component" value="Chromosome"/>
</dbReference>
<protein>
    <submittedName>
        <fullName evidence="6">Transcriptional regulator</fullName>
    </submittedName>
</protein>
<dbReference type="InterPro" id="IPR011006">
    <property type="entry name" value="CheY-like_superfamily"/>
</dbReference>
<dbReference type="PANTHER" id="PTHR48111:SF40">
    <property type="entry name" value="PHOSPHATE REGULON TRANSCRIPTIONAL REGULATORY PROTEIN PHOB"/>
    <property type="match status" value="1"/>
</dbReference>
<keyword evidence="3" id="KW-0238">DNA-binding</keyword>
<dbReference type="GO" id="GO:0032993">
    <property type="term" value="C:protein-DNA complex"/>
    <property type="evidence" value="ECO:0007669"/>
    <property type="project" value="TreeGrafter"/>
</dbReference>
<name>A0A1B1Y4T4_9FLAO</name>
<evidence type="ECO:0000256" key="3">
    <source>
        <dbReference type="ARBA" id="ARBA00023125"/>
    </source>
</evidence>
<dbReference type="EMBL" id="CP014224">
    <property type="protein sequence ID" value="ANW95786.1"/>
    <property type="molecule type" value="Genomic_DNA"/>
</dbReference>
<sequence length="121" mass="13711">MKILIAEDDALILSTLEFRLKKDGYEVITAVDGREALKKTEEHMPDLIISDIMMPYVSGLEIVGAVKEKYKDQIAIIILTTMGQEEVVLEAFQLGADDFIPKPFSPSELSIRIKRFALRRK</sequence>
<dbReference type="PROSITE" id="PS50110">
    <property type="entry name" value="RESPONSE_REGULATORY"/>
    <property type="match status" value="1"/>
</dbReference>
<dbReference type="RefSeq" id="WP_068825258.1">
    <property type="nucleotide sequence ID" value="NZ_CP014224.1"/>
</dbReference>
<dbReference type="PANTHER" id="PTHR48111">
    <property type="entry name" value="REGULATOR OF RPOS"/>
    <property type="match status" value="1"/>
</dbReference>
<dbReference type="SMART" id="SM00448">
    <property type="entry name" value="REC"/>
    <property type="match status" value="1"/>
</dbReference>
<evidence type="ECO:0000256" key="1">
    <source>
        <dbReference type="ARBA" id="ARBA00022553"/>
    </source>
</evidence>
<dbReference type="Gene3D" id="3.40.50.2300">
    <property type="match status" value="1"/>
</dbReference>
<dbReference type="OrthoDB" id="9789181at2"/>
<keyword evidence="7" id="KW-1185">Reference proteome</keyword>
<organism evidence="6 7">
    <name type="scientific">Wenyingzhuangia fucanilytica</name>
    <dbReference type="NCBI Taxonomy" id="1790137"/>
    <lineage>
        <taxon>Bacteria</taxon>
        <taxon>Pseudomonadati</taxon>
        <taxon>Bacteroidota</taxon>
        <taxon>Flavobacteriia</taxon>
        <taxon>Flavobacteriales</taxon>
        <taxon>Flavobacteriaceae</taxon>
        <taxon>Wenyingzhuangia</taxon>
    </lineage>
</organism>
<dbReference type="GO" id="GO:0006355">
    <property type="term" value="P:regulation of DNA-templated transcription"/>
    <property type="evidence" value="ECO:0007669"/>
    <property type="project" value="TreeGrafter"/>
</dbReference>
<dbReference type="CDD" id="cd17574">
    <property type="entry name" value="REC_OmpR"/>
    <property type="match status" value="1"/>
</dbReference>
<dbReference type="AlphaFoldDB" id="A0A1B1Y4T4"/>
<dbReference type="GO" id="GO:0000156">
    <property type="term" value="F:phosphorelay response regulator activity"/>
    <property type="evidence" value="ECO:0007669"/>
    <property type="project" value="TreeGrafter"/>
</dbReference>
<keyword evidence="2" id="KW-0902">Two-component regulatory system</keyword>
<dbReference type="InterPro" id="IPR001789">
    <property type="entry name" value="Sig_transdc_resp-reg_receiver"/>
</dbReference>
<reference evidence="6 7" key="1">
    <citation type="submission" date="2016-02" db="EMBL/GenBank/DDBJ databases">
        <authorList>
            <person name="Wen L."/>
            <person name="He K."/>
            <person name="Yang H."/>
        </authorList>
    </citation>
    <scope>NUCLEOTIDE SEQUENCE [LARGE SCALE GENOMIC DNA]</scope>
    <source>
        <strain evidence="6 7">CZ1127</strain>
    </source>
</reference>
<dbReference type="GO" id="GO:0000976">
    <property type="term" value="F:transcription cis-regulatory region binding"/>
    <property type="evidence" value="ECO:0007669"/>
    <property type="project" value="TreeGrafter"/>
</dbReference>
<evidence type="ECO:0000259" key="5">
    <source>
        <dbReference type="PROSITE" id="PS50110"/>
    </source>
</evidence>
<dbReference type="STRING" id="1790137.AXE80_05595"/>
<accession>A0A1B1Y4T4</accession>
<evidence type="ECO:0000313" key="7">
    <source>
        <dbReference type="Proteomes" id="UP000092967"/>
    </source>
</evidence>
<evidence type="ECO:0000256" key="2">
    <source>
        <dbReference type="ARBA" id="ARBA00023012"/>
    </source>
</evidence>